<accession>A0A0R2A9I7</accession>
<protein>
    <submittedName>
        <fullName evidence="2">Minor structural protein gp61</fullName>
    </submittedName>
</protein>
<evidence type="ECO:0000256" key="1">
    <source>
        <dbReference type="SAM" id="MobiDB-lite"/>
    </source>
</evidence>
<dbReference type="RefSeq" id="WP_056977332.1">
    <property type="nucleotide sequence ID" value="NZ_AYYP01000063.1"/>
</dbReference>
<dbReference type="InterPro" id="IPR021145">
    <property type="entry name" value="Portal_protein_SPP1_Gp6-like"/>
</dbReference>
<dbReference type="OrthoDB" id="1641671at2"/>
<dbReference type="InterPro" id="IPR006432">
    <property type="entry name" value="Phage_portal_A118-type"/>
</dbReference>
<keyword evidence="3" id="KW-1185">Reference proteome</keyword>
<comment type="caution">
    <text evidence="2">The sequence shown here is derived from an EMBL/GenBank/DDBJ whole genome shotgun (WGS) entry which is preliminary data.</text>
</comment>
<organism evidence="2 3">
    <name type="scientific">Ligilactobacillus agilis DSM 20509</name>
    <dbReference type="NCBI Taxonomy" id="1423718"/>
    <lineage>
        <taxon>Bacteria</taxon>
        <taxon>Bacillati</taxon>
        <taxon>Bacillota</taxon>
        <taxon>Bacilli</taxon>
        <taxon>Lactobacillales</taxon>
        <taxon>Lactobacillaceae</taxon>
        <taxon>Ligilactobacillus</taxon>
    </lineage>
</organism>
<evidence type="ECO:0000313" key="2">
    <source>
        <dbReference type="EMBL" id="KRM63338.1"/>
    </source>
</evidence>
<evidence type="ECO:0000313" key="3">
    <source>
        <dbReference type="Proteomes" id="UP000051008"/>
    </source>
</evidence>
<dbReference type="PATRIC" id="fig|1423718.3.peg.641"/>
<dbReference type="AlphaFoldDB" id="A0A0R2A9I7"/>
<dbReference type="EMBL" id="AYYP01000063">
    <property type="protein sequence ID" value="KRM63338.1"/>
    <property type="molecule type" value="Genomic_DNA"/>
</dbReference>
<sequence length="526" mass="59297">MSVLSTVKNWFRKGGASLGMIKSLTLVTDDRRIAMDPSEYTRINVAKKYYSNDFKPIEFINSYGDKRTRKYETVNVTKLAARRLASIIFNEGCKVEIGDDKKANELLESVFLDNEFYLTFEEYLEKWIALGSGAIRPYVQDDKIKLAWITADQFYPLHVNTNDVKEAAIASKTTVVEDDKNVYYTLLEFHEWQGDNYVITNELYRSDSADSVGVQVPLSSIEEYADTQETATLTGLVKPLFAFFKTPGANNKMLESPLGLGLIDNARSTVDAINRTHDEFIWDVRSGKRRMVVPKSWLKRPNANSRRRDNDTHPPMFDPDETVYQAMYGDDDAIGFHDMSVAIRVDQYSSTMEFFLHEFENEIGLSQGTFTQSASGIQTATEVVSNNSMTYQTRSSYLTMVEKTITQLVDAILELAQCGELFSDGKARWTGDVQKVNINIDFNDGVFIDQDAQLKNDLQALSANALPLKQFWMRNYSLDEATADEWMQQLNSEKVGNDPDPSGEVGLFGGADDGTRTDVGESGQDS</sequence>
<dbReference type="PIRSF" id="PIRSF011911">
    <property type="entry name" value="A118_put_portal"/>
    <property type="match status" value="1"/>
</dbReference>
<feature type="region of interest" description="Disordered" evidence="1">
    <location>
        <begin position="489"/>
        <end position="526"/>
    </location>
</feature>
<name>A0A0R2A9I7_9LACO</name>
<dbReference type="NCBIfam" id="TIGR01542">
    <property type="entry name" value="A118_put_portal"/>
    <property type="match status" value="1"/>
</dbReference>
<gene>
    <name evidence="2" type="ORF">FC14_GL000620</name>
</gene>
<dbReference type="Proteomes" id="UP000051008">
    <property type="component" value="Unassembled WGS sequence"/>
</dbReference>
<reference evidence="2 3" key="1">
    <citation type="journal article" date="2015" name="Genome Announc.">
        <title>Expanding the biotechnology potential of lactobacilli through comparative genomics of 213 strains and associated genera.</title>
        <authorList>
            <person name="Sun Z."/>
            <person name="Harris H.M."/>
            <person name="McCann A."/>
            <person name="Guo C."/>
            <person name="Argimon S."/>
            <person name="Zhang W."/>
            <person name="Yang X."/>
            <person name="Jeffery I.B."/>
            <person name="Cooney J.C."/>
            <person name="Kagawa T.F."/>
            <person name="Liu W."/>
            <person name="Song Y."/>
            <person name="Salvetti E."/>
            <person name="Wrobel A."/>
            <person name="Rasinkangas P."/>
            <person name="Parkhill J."/>
            <person name="Rea M.C."/>
            <person name="O'Sullivan O."/>
            <person name="Ritari J."/>
            <person name="Douillard F.P."/>
            <person name="Paul Ross R."/>
            <person name="Yang R."/>
            <person name="Briner A.E."/>
            <person name="Felis G.E."/>
            <person name="de Vos W.M."/>
            <person name="Barrangou R."/>
            <person name="Klaenhammer T.R."/>
            <person name="Caufield P.W."/>
            <person name="Cui Y."/>
            <person name="Zhang H."/>
            <person name="O'Toole P.W."/>
        </authorList>
    </citation>
    <scope>NUCLEOTIDE SEQUENCE [LARGE SCALE GENOMIC DNA]</scope>
    <source>
        <strain evidence="2 3">DSM 20509</strain>
    </source>
</reference>
<proteinExistence type="predicted"/>
<dbReference type="Pfam" id="PF05133">
    <property type="entry name" value="SPP1_portal"/>
    <property type="match status" value="1"/>
</dbReference>